<keyword evidence="4 10" id="KW-0808">Transferase</keyword>
<comment type="pathway">
    <text evidence="1 10">Metabolic intermediate biosynthesis; 1-deoxy-D-xylulose 5-phosphate biosynthesis; 1-deoxy-D-xylulose 5-phosphate from D-glyceraldehyde 3-phosphate and pyruvate: step 1/1.</text>
</comment>
<feature type="binding site" evidence="10">
    <location>
        <position position="175"/>
    </location>
    <ligand>
        <name>thiamine diphosphate</name>
        <dbReference type="ChEBI" id="CHEBI:58937"/>
    </ligand>
</feature>
<dbReference type="SUPFAM" id="SSF52518">
    <property type="entry name" value="Thiamin diphosphate-binding fold (THDP-binding)"/>
    <property type="match status" value="2"/>
</dbReference>
<name>A0ABR6YBQ5_9BURK</name>
<dbReference type="InterPro" id="IPR033248">
    <property type="entry name" value="Transketolase_C"/>
</dbReference>
<dbReference type="Pfam" id="PF02780">
    <property type="entry name" value="Transketolase_C"/>
    <property type="match status" value="1"/>
</dbReference>
<evidence type="ECO:0000256" key="2">
    <source>
        <dbReference type="ARBA" id="ARBA00011081"/>
    </source>
</evidence>
<dbReference type="Gene3D" id="3.40.50.920">
    <property type="match status" value="1"/>
</dbReference>
<keyword evidence="5 10" id="KW-0479">Metal-binding</keyword>
<dbReference type="PANTHER" id="PTHR43322:SF5">
    <property type="entry name" value="1-DEOXY-D-XYLULOSE-5-PHOSPHATE SYNTHASE, CHLOROPLASTIC"/>
    <property type="match status" value="1"/>
</dbReference>
<dbReference type="InterPro" id="IPR020826">
    <property type="entry name" value="Transketolase_BS"/>
</dbReference>
<keyword evidence="9 10" id="KW-0414">Isoprene biosynthesis</keyword>
<proteinExistence type="inferred from homology"/>
<organism evidence="12 13">
    <name type="scientific">Undibacterium flavidum</name>
    <dbReference type="NCBI Taxonomy" id="2762297"/>
    <lineage>
        <taxon>Bacteria</taxon>
        <taxon>Pseudomonadati</taxon>
        <taxon>Pseudomonadota</taxon>
        <taxon>Betaproteobacteria</taxon>
        <taxon>Burkholderiales</taxon>
        <taxon>Oxalobacteraceae</taxon>
        <taxon>Undibacterium</taxon>
    </lineage>
</organism>
<keyword evidence="7 10" id="KW-0784">Thiamine biosynthesis</keyword>
<dbReference type="InterPro" id="IPR029061">
    <property type="entry name" value="THDP-binding"/>
</dbReference>
<evidence type="ECO:0000256" key="8">
    <source>
        <dbReference type="ARBA" id="ARBA00023052"/>
    </source>
</evidence>
<comment type="cofactor">
    <cofactor evidence="10">
        <name>Mg(2+)</name>
        <dbReference type="ChEBI" id="CHEBI:18420"/>
    </cofactor>
    <text evidence="10">Binds 1 Mg(2+) ion per subunit.</text>
</comment>
<evidence type="ECO:0000256" key="9">
    <source>
        <dbReference type="ARBA" id="ARBA00023229"/>
    </source>
</evidence>
<feature type="domain" description="Transketolase-like pyrimidine-binding" evidence="11">
    <location>
        <begin position="311"/>
        <end position="475"/>
    </location>
</feature>
<protein>
    <recommendedName>
        <fullName evidence="10">1-deoxy-D-xylulose-5-phosphate synthase</fullName>
        <ecNumber evidence="10">2.2.1.7</ecNumber>
    </recommendedName>
    <alternativeName>
        <fullName evidence="10">1-deoxyxylulose-5-phosphate synthase</fullName>
        <shortName evidence="10">DXP synthase</shortName>
        <shortName evidence="10">DXPS</shortName>
    </alternativeName>
</protein>
<evidence type="ECO:0000256" key="5">
    <source>
        <dbReference type="ARBA" id="ARBA00022723"/>
    </source>
</evidence>
<feature type="binding site" evidence="10">
    <location>
        <position position="280"/>
    </location>
    <ligand>
        <name>thiamine diphosphate</name>
        <dbReference type="ChEBI" id="CHEBI:58937"/>
    </ligand>
</feature>
<dbReference type="RefSeq" id="WP_186942015.1">
    <property type="nucleotide sequence ID" value="NZ_JACOGA010000008.1"/>
</dbReference>
<evidence type="ECO:0000256" key="6">
    <source>
        <dbReference type="ARBA" id="ARBA00022842"/>
    </source>
</evidence>
<dbReference type="HAMAP" id="MF_00315">
    <property type="entry name" value="DXP_synth"/>
    <property type="match status" value="1"/>
</dbReference>
<dbReference type="SUPFAM" id="SSF52922">
    <property type="entry name" value="TK C-terminal domain-like"/>
    <property type="match status" value="1"/>
</dbReference>
<comment type="function">
    <text evidence="10">Catalyzes the acyloin condensation reaction between C atoms 2 and 3 of pyruvate and glyceraldehyde 3-phosphate to yield 1-deoxy-D-xylulose-5-phosphate (DXP).</text>
</comment>
<dbReference type="PROSITE" id="PS00801">
    <property type="entry name" value="TRANSKETOLASE_1"/>
    <property type="match status" value="1"/>
</dbReference>
<comment type="cofactor">
    <cofactor evidence="10">
        <name>thiamine diphosphate</name>
        <dbReference type="ChEBI" id="CHEBI:58937"/>
    </cofactor>
    <text evidence="10">Binds 1 thiamine pyrophosphate per subunit.</text>
</comment>
<dbReference type="PROSITE" id="PS00802">
    <property type="entry name" value="TRANSKETOLASE_2"/>
    <property type="match status" value="1"/>
</dbReference>
<dbReference type="NCBIfam" id="NF003933">
    <property type="entry name" value="PRK05444.2-2"/>
    <property type="match status" value="1"/>
</dbReference>
<keyword evidence="13" id="KW-1185">Reference proteome</keyword>
<dbReference type="GO" id="GO:0008661">
    <property type="term" value="F:1-deoxy-D-xylulose-5-phosphate synthase activity"/>
    <property type="evidence" value="ECO:0007669"/>
    <property type="project" value="UniProtKB-EC"/>
</dbReference>
<dbReference type="EMBL" id="JACOGA010000008">
    <property type="protein sequence ID" value="MBC3873992.1"/>
    <property type="molecule type" value="Genomic_DNA"/>
</dbReference>
<feature type="binding site" evidence="10">
    <location>
        <position position="362"/>
    </location>
    <ligand>
        <name>thiamine diphosphate</name>
        <dbReference type="ChEBI" id="CHEBI:58937"/>
    </ligand>
</feature>
<dbReference type="Gene3D" id="3.40.50.970">
    <property type="match status" value="2"/>
</dbReference>
<comment type="subunit">
    <text evidence="3 10">Homodimer.</text>
</comment>
<evidence type="ECO:0000256" key="4">
    <source>
        <dbReference type="ARBA" id="ARBA00022679"/>
    </source>
</evidence>
<reference evidence="12 13" key="1">
    <citation type="submission" date="2020-08" db="EMBL/GenBank/DDBJ databases">
        <title>Novel species isolated from subtropical streams in China.</title>
        <authorList>
            <person name="Lu H."/>
        </authorList>
    </citation>
    <scope>NUCLEOTIDE SEQUENCE [LARGE SCALE GENOMIC DNA]</scope>
    <source>
        <strain evidence="12 13">LX15W</strain>
    </source>
</reference>
<evidence type="ECO:0000259" key="11">
    <source>
        <dbReference type="SMART" id="SM00861"/>
    </source>
</evidence>
<dbReference type="InterPro" id="IPR049557">
    <property type="entry name" value="Transketolase_CS"/>
</dbReference>
<feature type="binding site" evidence="10">
    <location>
        <position position="73"/>
    </location>
    <ligand>
        <name>thiamine diphosphate</name>
        <dbReference type="ChEBI" id="CHEBI:58937"/>
    </ligand>
</feature>
<evidence type="ECO:0000313" key="13">
    <source>
        <dbReference type="Proteomes" id="UP000624279"/>
    </source>
</evidence>
<gene>
    <name evidence="10 12" type="primary">dxs</name>
    <name evidence="12" type="ORF">H8K55_10345</name>
</gene>
<dbReference type="InterPro" id="IPR009014">
    <property type="entry name" value="Transketo_C/PFOR_II"/>
</dbReference>
<dbReference type="Proteomes" id="UP000624279">
    <property type="component" value="Unassembled WGS sequence"/>
</dbReference>
<dbReference type="Pfam" id="PF02779">
    <property type="entry name" value="Transket_pyr"/>
    <property type="match status" value="1"/>
</dbReference>
<dbReference type="PANTHER" id="PTHR43322">
    <property type="entry name" value="1-D-DEOXYXYLULOSE 5-PHOSPHATE SYNTHASE-RELATED"/>
    <property type="match status" value="1"/>
</dbReference>
<evidence type="ECO:0000313" key="12">
    <source>
        <dbReference type="EMBL" id="MBC3873992.1"/>
    </source>
</evidence>
<evidence type="ECO:0000256" key="3">
    <source>
        <dbReference type="ARBA" id="ARBA00011738"/>
    </source>
</evidence>
<feature type="binding site" evidence="10">
    <location>
        <begin position="146"/>
        <end position="147"/>
    </location>
    <ligand>
        <name>thiamine diphosphate</name>
        <dbReference type="ChEBI" id="CHEBI:58937"/>
    </ligand>
</feature>
<dbReference type="InterPro" id="IPR005475">
    <property type="entry name" value="Transketolase-like_Pyr-bd"/>
</dbReference>
<feature type="binding site" evidence="10">
    <location>
        <position position="175"/>
    </location>
    <ligand>
        <name>Mg(2+)</name>
        <dbReference type="ChEBI" id="CHEBI:18420"/>
    </ligand>
</feature>
<dbReference type="NCBIfam" id="TIGR00204">
    <property type="entry name" value="dxs"/>
    <property type="match status" value="1"/>
</dbReference>
<dbReference type="EC" id="2.2.1.7" evidence="10"/>
<comment type="caution">
    <text evidence="12">The sequence shown here is derived from an EMBL/GenBank/DDBJ whole genome shotgun (WGS) entry which is preliminary data.</text>
</comment>
<dbReference type="SMART" id="SM00861">
    <property type="entry name" value="Transket_pyr"/>
    <property type="match status" value="1"/>
</dbReference>
<keyword evidence="8 10" id="KW-0786">Thiamine pyrophosphate</keyword>
<keyword evidence="6 10" id="KW-0460">Magnesium</keyword>
<evidence type="ECO:0000256" key="10">
    <source>
        <dbReference type="HAMAP-Rule" id="MF_00315"/>
    </source>
</evidence>
<sequence>MSLLSTINSPADLRQLNRAQLSALADELRQYVIDSVSKTGGHLSSNLGTVELTIALHYVFNTPEDRLVWDVGHQTYPHKILTGRRDQMHSLRQLDGISGFPRRVESEYDTFGTAHSSTSISAALGMALAARTKGESRHAVAIIGDGSMTAGMAFEALNNAGVYDDINMLVVLNDNDMSISPPVGALNRYLARLMSGKFYAAARNVGKSVLPSPMLELARRFEEHAKGMIVPATMFEEFGFNYIGPIDGHDLESLIPTLQNIKNLKGPQFLHVVTKKGQGYKLAEADPILYHGPGKFNPAEGIKPAAAPAKKTYTQVFGDWLCDMAAADDKLIGITPAMREGSGMVEFEQRFPKRYYDVGIAEQHSVTFAGGMATEGMKPVVAIYSTFLQRAYDQLIHDVALQNLDVTFALDRAGLVGADGATHAGNYDLAYLRCIPNMVVMAASDENECRQMLTTGYNYPGPAAIRYPRGAGIGATIETALTELPLGKAELKRQGKKIAILAFGSMVHPALTAAESLDASVVNMRFIKPIDLDMIKEMAASHEALVTIEEGCVMGGAGSAVAEALAAANISKPLLILGLPDKFVDHGDPALLLAQCGLNAEGIEASIRQRFTTM</sequence>
<feature type="binding site" evidence="10">
    <location>
        <position position="145"/>
    </location>
    <ligand>
        <name>Mg(2+)</name>
        <dbReference type="ChEBI" id="CHEBI:18420"/>
    </ligand>
</feature>
<dbReference type="InterPro" id="IPR005477">
    <property type="entry name" value="Dxylulose-5-P_synthase"/>
</dbReference>
<dbReference type="CDD" id="cd02007">
    <property type="entry name" value="TPP_DXS"/>
    <property type="match status" value="1"/>
</dbReference>
<comment type="catalytic activity">
    <reaction evidence="10">
        <text>D-glyceraldehyde 3-phosphate + pyruvate + H(+) = 1-deoxy-D-xylulose 5-phosphate + CO2</text>
        <dbReference type="Rhea" id="RHEA:12605"/>
        <dbReference type="ChEBI" id="CHEBI:15361"/>
        <dbReference type="ChEBI" id="CHEBI:15378"/>
        <dbReference type="ChEBI" id="CHEBI:16526"/>
        <dbReference type="ChEBI" id="CHEBI:57792"/>
        <dbReference type="ChEBI" id="CHEBI:59776"/>
        <dbReference type="EC" id="2.2.1.7"/>
    </reaction>
</comment>
<evidence type="ECO:0000256" key="1">
    <source>
        <dbReference type="ARBA" id="ARBA00004980"/>
    </source>
</evidence>
<dbReference type="CDD" id="cd07033">
    <property type="entry name" value="TPP_PYR_DXS_TK_like"/>
    <property type="match status" value="1"/>
</dbReference>
<feature type="binding site" evidence="10">
    <location>
        <begin position="114"/>
        <end position="116"/>
    </location>
    <ligand>
        <name>thiamine diphosphate</name>
        <dbReference type="ChEBI" id="CHEBI:58937"/>
    </ligand>
</feature>
<comment type="similarity">
    <text evidence="2 10">Belongs to the transketolase family. DXPS subfamily.</text>
</comment>
<dbReference type="Pfam" id="PF13292">
    <property type="entry name" value="DXP_synthase_N"/>
    <property type="match status" value="1"/>
</dbReference>
<evidence type="ECO:0000256" key="7">
    <source>
        <dbReference type="ARBA" id="ARBA00022977"/>
    </source>
</evidence>
<accession>A0ABR6YBQ5</accession>